<evidence type="ECO:0008006" key="4">
    <source>
        <dbReference type="Google" id="ProtNLM"/>
    </source>
</evidence>
<dbReference type="AlphaFoldDB" id="A0A0J9T0G8"/>
<protein>
    <recommendedName>
        <fullName evidence="4">Variable surface protein</fullName>
    </recommendedName>
</protein>
<dbReference type="Pfam" id="PF05795">
    <property type="entry name" value="Plasmodium_Vir"/>
    <property type="match status" value="1"/>
</dbReference>
<evidence type="ECO:0000313" key="2">
    <source>
        <dbReference type="EMBL" id="KMZ88860.1"/>
    </source>
</evidence>
<sequence>MRFLPVCEDEFDIITANHGRQYNTECNYICSRISVSHLNFFVPCQKFTMYLKELMDKRTKTNVSEGCKYLNYRINEELLKHKNDQTLEEIYTKLNDAYKDQKYNLNTICMGIMKPINKDIFEDVKRVFDIYNKFNKILRGHSKSNIPNCNYIDEAIDLYMKYESTCTEQSNTKFCKALEDFRLYYQSSIGNINTHCTAKKLILDSFQKKTSDVNEMGEEDSLDEALEDETESSPNYNAKKNMLTSFYIILPITFFSFIVYKVNKYFIYIYEYSLILHDTIL</sequence>
<evidence type="ECO:0000313" key="3">
    <source>
        <dbReference type="Proteomes" id="UP000053327"/>
    </source>
</evidence>
<keyword evidence="1" id="KW-0812">Transmembrane</keyword>
<dbReference type="Proteomes" id="UP000053327">
    <property type="component" value="Unassembled WGS sequence"/>
</dbReference>
<dbReference type="InterPro" id="IPR008780">
    <property type="entry name" value="Plasmodium_Vir"/>
</dbReference>
<name>A0A0J9T0G8_PLAV1</name>
<evidence type="ECO:0000256" key="1">
    <source>
        <dbReference type="SAM" id="Phobius"/>
    </source>
</evidence>
<accession>A0A0J9T0G8</accession>
<dbReference type="EMBL" id="KQ234748">
    <property type="protein sequence ID" value="KMZ88860.1"/>
    <property type="molecule type" value="Genomic_DNA"/>
</dbReference>
<feature type="transmembrane region" description="Helical" evidence="1">
    <location>
        <begin position="242"/>
        <end position="260"/>
    </location>
</feature>
<keyword evidence="1" id="KW-1133">Transmembrane helix</keyword>
<proteinExistence type="predicted"/>
<gene>
    <name evidence="2" type="ORF">PVBG_05968</name>
</gene>
<reference evidence="2 3" key="1">
    <citation type="submission" date="2011-08" db="EMBL/GenBank/DDBJ databases">
        <title>The Genome Sequence of Plasmodium vivax Brazil I.</title>
        <authorList>
            <consortium name="The Broad Institute Genome Sequencing Platform"/>
            <consortium name="The Broad Institute Genome Sequencing Center for Infectious Disease"/>
            <person name="Neafsey D."/>
            <person name="Carlton J."/>
            <person name="Barnwell J."/>
            <person name="Collins W."/>
            <person name="Escalante A."/>
            <person name="Mullikin J."/>
            <person name="Saul A."/>
            <person name="Guigo R."/>
            <person name="Camara F."/>
            <person name="Young S.K."/>
            <person name="Zeng Q."/>
            <person name="Gargeya S."/>
            <person name="Fitzgerald M."/>
            <person name="Haas B."/>
            <person name="Abouelleil A."/>
            <person name="Alvarado L."/>
            <person name="Arachchi H.M."/>
            <person name="Berlin A."/>
            <person name="Brown A."/>
            <person name="Chapman S.B."/>
            <person name="Chen Z."/>
            <person name="Dunbar C."/>
            <person name="Freedman E."/>
            <person name="Gearin G."/>
            <person name="Gellesch M."/>
            <person name="Goldberg J."/>
            <person name="Griggs A."/>
            <person name="Gujja S."/>
            <person name="Heiman D."/>
            <person name="Howarth C."/>
            <person name="Larson L."/>
            <person name="Lui A."/>
            <person name="MacDonald P.J.P."/>
            <person name="Montmayeur A."/>
            <person name="Murphy C."/>
            <person name="Neiman D."/>
            <person name="Pearson M."/>
            <person name="Priest M."/>
            <person name="Roberts A."/>
            <person name="Saif S."/>
            <person name="Shea T."/>
            <person name="Shenoy N."/>
            <person name="Sisk P."/>
            <person name="Stolte C."/>
            <person name="Sykes S."/>
            <person name="Wortman J."/>
            <person name="Nusbaum C."/>
            <person name="Birren B."/>
        </authorList>
    </citation>
    <scope>NUCLEOTIDE SEQUENCE [LARGE SCALE GENOMIC DNA]</scope>
    <source>
        <strain evidence="2 3">Brazil I</strain>
    </source>
</reference>
<keyword evidence="1" id="KW-0472">Membrane</keyword>
<organism evidence="2 3">
    <name type="scientific">Plasmodium vivax (strain Brazil I)</name>
    <dbReference type="NCBI Taxonomy" id="1033975"/>
    <lineage>
        <taxon>Eukaryota</taxon>
        <taxon>Sar</taxon>
        <taxon>Alveolata</taxon>
        <taxon>Apicomplexa</taxon>
        <taxon>Aconoidasida</taxon>
        <taxon>Haemosporida</taxon>
        <taxon>Plasmodiidae</taxon>
        <taxon>Plasmodium</taxon>
        <taxon>Plasmodium (Plasmodium)</taxon>
    </lineage>
</organism>